<proteinExistence type="predicted"/>
<feature type="transmembrane region" description="Helical" evidence="2">
    <location>
        <begin position="51"/>
        <end position="73"/>
    </location>
</feature>
<feature type="transmembrane region" description="Helical" evidence="2">
    <location>
        <begin position="132"/>
        <end position="150"/>
    </location>
</feature>
<feature type="transmembrane region" description="Helical" evidence="2">
    <location>
        <begin position="80"/>
        <end position="97"/>
    </location>
</feature>
<evidence type="ECO:0000256" key="2">
    <source>
        <dbReference type="SAM" id="Phobius"/>
    </source>
</evidence>
<sequence length="247" mass="26182">MTAPRPQTQTTGLIIATVLGVYSLYLQYHLIDQQIYRAVSESRIGGWTLVQGIAAIVAVCTMTAAGILAGIALTRSTRTWFPGTGLMLAVAAAAWVVRELLFIVRLADDFGAGQALQFYFESSQYTALVDKWPLAWVTLGAATAAAVLLIRPGRAAAPVQPQAPAQAPVAQAPVAPAPVAQAPVATPQATFHVHAAGTSYGPYDLDQMRQLVLEGRVQPQTRVWPGSGDWMSAADIPGLMPQDAPRP</sequence>
<evidence type="ECO:0000259" key="3">
    <source>
        <dbReference type="Pfam" id="PF14237"/>
    </source>
</evidence>
<keyword evidence="2" id="KW-1133">Transmembrane helix</keyword>
<accession>A0ABY5M7J9</accession>
<keyword evidence="2" id="KW-0812">Transmembrane</keyword>
<feature type="domain" description="GYF" evidence="3">
    <location>
        <begin position="192"/>
        <end position="239"/>
    </location>
</feature>
<dbReference type="RefSeq" id="WP_232402685.1">
    <property type="nucleotide sequence ID" value="NZ_CP102173.1"/>
</dbReference>
<name>A0ABY5M7J9_9ACTN</name>
<evidence type="ECO:0000313" key="4">
    <source>
        <dbReference type="EMBL" id="UUP13807.1"/>
    </source>
</evidence>
<keyword evidence="2" id="KW-0472">Membrane</keyword>
<organism evidence="4 5">
    <name type="scientific">Aeromicrobium wangtongii</name>
    <dbReference type="NCBI Taxonomy" id="2969247"/>
    <lineage>
        <taxon>Bacteria</taxon>
        <taxon>Bacillati</taxon>
        <taxon>Actinomycetota</taxon>
        <taxon>Actinomycetes</taxon>
        <taxon>Propionibacteriales</taxon>
        <taxon>Nocardioidaceae</taxon>
        <taxon>Aeromicrobium</taxon>
    </lineage>
</organism>
<feature type="region of interest" description="Disordered" evidence="1">
    <location>
        <begin position="224"/>
        <end position="247"/>
    </location>
</feature>
<gene>
    <name evidence="4" type="ORF">NQV15_00400</name>
</gene>
<feature type="transmembrane region" description="Helical" evidence="2">
    <location>
        <begin position="12"/>
        <end position="31"/>
    </location>
</feature>
<keyword evidence="5" id="KW-1185">Reference proteome</keyword>
<evidence type="ECO:0000256" key="1">
    <source>
        <dbReference type="SAM" id="MobiDB-lite"/>
    </source>
</evidence>
<dbReference type="EMBL" id="CP102173">
    <property type="protein sequence ID" value="UUP13807.1"/>
    <property type="molecule type" value="Genomic_DNA"/>
</dbReference>
<dbReference type="Proteomes" id="UP001316184">
    <property type="component" value="Chromosome"/>
</dbReference>
<dbReference type="Pfam" id="PF14237">
    <property type="entry name" value="GYF_2"/>
    <property type="match status" value="1"/>
</dbReference>
<reference evidence="4 5" key="1">
    <citation type="submission" date="2022-08" db="EMBL/GenBank/DDBJ databases">
        <title>novel species in genus Aeromicrobium.</title>
        <authorList>
            <person name="Ye L."/>
        </authorList>
    </citation>
    <scope>NUCLEOTIDE SEQUENCE [LARGE SCALE GENOMIC DNA]</scope>
    <source>
        <strain evidence="5">zg-Y1379</strain>
    </source>
</reference>
<protein>
    <submittedName>
        <fullName evidence="4">DUF4339 domain-containing protein</fullName>
    </submittedName>
</protein>
<dbReference type="InterPro" id="IPR025640">
    <property type="entry name" value="GYF_2"/>
</dbReference>
<evidence type="ECO:0000313" key="5">
    <source>
        <dbReference type="Proteomes" id="UP001316184"/>
    </source>
</evidence>